<reference evidence="1" key="1">
    <citation type="journal article" date="2021" name="Proc. Natl. Acad. Sci. U.S.A.">
        <title>A Catalog of Tens of Thousands of Viruses from Human Metagenomes Reveals Hidden Associations with Chronic Diseases.</title>
        <authorList>
            <person name="Tisza M.J."/>
            <person name="Buck C.B."/>
        </authorList>
    </citation>
    <scope>NUCLEOTIDE SEQUENCE</scope>
    <source>
        <strain evidence="1">CtRuT6</strain>
    </source>
</reference>
<organism evidence="1">
    <name type="scientific">Siphoviridae sp. ctRuT6</name>
    <dbReference type="NCBI Taxonomy" id="2826339"/>
    <lineage>
        <taxon>Viruses</taxon>
        <taxon>Duplodnaviria</taxon>
        <taxon>Heunggongvirae</taxon>
        <taxon>Uroviricota</taxon>
        <taxon>Caudoviricetes</taxon>
    </lineage>
</organism>
<name>A0A8S5N357_9CAUD</name>
<evidence type="ECO:0000313" key="1">
    <source>
        <dbReference type="EMBL" id="DAD88852.1"/>
    </source>
</evidence>
<proteinExistence type="predicted"/>
<sequence length="29" mass="3363">MDVSSLLCLFILYIVVTSRLKYHITMLSC</sequence>
<accession>A0A8S5N357</accession>
<dbReference type="EMBL" id="BK015049">
    <property type="protein sequence ID" value="DAD88852.1"/>
    <property type="molecule type" value="Genomic_DNA"/>
</dbReference>
<protein>
    <submittedName>
        <fullName evidence="1">Uncharacterized protein</fullName>
    </submittedName>
</protein>